<dbReference type="InterPro" id="IPR050984">
    <property type="entry name" value="Gfo/Idh/MocA_domain"/>
</dbReference>
<reference evidence="5" key="1">
    <citation type="submission" date="2020-11" db="EMBL/GenBank/DDBJ databases">
        <title>Bacterial whole genome sequence for Panacibacter sp. DH6.</title>
        <authorList>
            <person name="Le V."/>
            <person name="Ko S."/>
            <person name="Ahn C.-Y."/>
            <person name="Oh H.-M."/>
        </authorList>
    </citation>
    <scope>NUCLEOTIDE SEQUENCE</scope>
    <source>
        <strain evidence="5">DH6</strain>
    </source>
</reference>
<proteinExistence type="inferred from homology"/>
<evidence type="ECO:0000256" key="2">
    <source>
        <dbReference type="ARBA" id="ARBA00023002"/>
    </source>
</evidence>
<protein>
    <submittedName>
        <fullName evidence="5">Gfo/Idh/MocA family oxidoreductase</fullName>
    </submittedName>
</protein>
<dbReference type="InterPro" id="IPR036291">
    <property type="entry name" value="NAD(P)-bd_dom_sf"/>
</dbReference>
<dbReference type="AlphaFoldDB" id="A0A931GWV5"/>
<feature type="domain" description="Gfo/Idh/MocA-like oxidoreductase N-terminal" evidence="3">
    <location>
        <begin position="5"/>
        <end position="122"/>
    </location>
</feature>
<evidence type="ECO:0000313" key="5">
    <source>
        <dbReference type="EMBL" id="MBG9376858.1"/>
    </source>
</evidence>
<comment type="caution">
    <text evidence="5">The sequence shown here is derived from an EMBL/GenBank/DDBJ whole genome shotgun (WGS) entry which is preliminary data.</text>
</comment>
<evidence type="ECO:0000259" key="4">
    <source>
        <dbReference type="Pfam" id="PF22725"/>
    </source>
</evidence>
<dbReference type="InterPro" id="IPR000683">
    <property type="entry name" value="Gfo/Idh/MocA-like_OxRdtase_N"/>
</dbReference>
<dbReference type="Gene3D" id="3.30.360.10">
    <property type="entry name" value="Dihydrodipicolinate Reductase, domain 2"/>
    <property type="match status" value="1"/>
</dbReference>
<dbReference type="InterPro" id="IPR055170">
    <property type="entry name" value="GFO_IDH_MocA-like_dom"/>
</dbReference>
<dbReference type="RefSeq" id="WP_196990852.1">
    <property type="nucleotide sequence ID" value="NZ_JADWYR010000001.1"/>
</dbReference>
<dbReference type="Pfam" id="PF01408">
    <property type="entry name" value="GFO_IDH_MocA"/>
    <property type="match status" value="1"/>
</dbReference>
<keyword evidence="2" id="KW-0560">Oxidoreductase</keyword>
<dbReference type="SUPFAM" id="SSF55347">
    <property type="entry name" value="Glyceraldehyde-3-phosphate dehydrogenase-like, C-terminal domain"/>
    <property type="match status" value="1"/>
</dbReference>
<sequence length="333" mass="37037">MPTNIRWGILGAGKIARKFAADLRLVKDAELVAIASRSIDNARAFAKDYPARHLHDSYEALVTNDEVDIIYVATTHNFHKEHTILCLQHGKPVLCEKPFAINAAEAAEMIALAKEKQVFLMEALWTKFLPHFIKVKEMVSAGKIGEIKSVLARFGFKPTEPIAPRIFDPVLAGGTLLDIGIYNVFMALSILGKPDNIDAVMNPALTGIDEQCAITFRYNSGAMAQLFSSFASNIATECDIHGTNGRFKLAHRFYAPDTTIEHYPGWIDSKEIIPVEKEAGWGYQYEIRHASECIRKGLKESNVMTFADTMQLMETLDEIRAKAGIVYDADKSV</sequence>
<feature type="domain" description="GFO/IDH/MocA-like oxidoreductase" evidence="4">
    <location>
        <begin position="132"/>
        <end position="247"/>
    </location>
</feature>
<evidence type="ECO:0000259" key="3">
    <source>
        <dbReference type="Pfam" id="PF01408"/>
    </source>
</evidence>
<dbReference type="Pfam" id="PF22725">
    <property type="entry name" value="GFO_IDH_MocA_C3"/>
    <property type="match status" value="1"/>
</dbReference>
<name>A0A931GWV5_9BACT</name>
<dbReference type="Proteomes" id="UP000628448">
    <property type="component" value="Unassembled WGS sequence"/>
</dbReference>
<dbReference type="GO" id="GO:0016491">
    <property type="term" value="F:oxidoreductase activity"/>
    <property type="evidence" value="ECO:0007669"/>
    <property type="project" value="UniProtKB-KW"/>
</dbReference>
<evidence type="ECO:0000313" key="6">
    <source>
        <dbReference type="Proteomes" id="UP000628448"/>
    </source>
</evidence>
<gene>
    <name evidence="5" type="ORF">I5907_11465</name>
</gene>
<dbReference type="PANTHER" id="PTHR22604:SF105">
    <property type="entry name" value="TRANS-1,2-DIHYDROBENZENE-1,2-DIOL DEHYDROGENASE"/>
    <property type="match status" value="1"/>
</dbReference>
<organism evidence="5 6">
    <name type="scientific">Panacibacter microcysteis</name>
    <dbReference type="NCBI Taxonomy" id="2793269"/>
    <lineage>
        <taxon>Bacteria</taxon>
        <taxon>Pseudomonadati</taxon>
        <taxon>Bacteroidota</taxon>
        <taxon>Chitinophagia</taxon>
        <taxon>Chitinophagales</taxon>
        <taxon>Chitinophagaceae</taxon>
        <taxon>Panacibacter</taxon>
    </lineage>
</organism>
<accession>A0A931GWV5</accession>
<dbReference type="GO" id="GO:0000166">
    <property type="term" value="F:nucleotide binding"/>
    <property type="evidence" value="ECO:0007669"/>
    <property type="project" value="InterPro"/>
</dbReference>
<dbReference type="EMBL" id="JADWYR010000001">
    <property type="protein sequence ID" value="MBG9376858.1"/>
    <property type="molecule type" value="Genomic_DNA"/>
</dbReference>
<evidence type="ECO:0000256" key="1">
    <source>
        <dbReference type="ARBA" id="ARBA00010928"/>
    </source>
</evidence>
<dbReference type="PANTHER" id="PTHR22604">
    <property type="entry name" value="OXIDOREDUCTASES"/>
    <property type="match status" value="1"/>
</dbReference>
<comment type="similarity">
    <text evidence="1">Belongs to the Gfo/Idh/MocA family.</text>
</comment>
<dbReference type="SUPFAM" id="SSF51735">
    <property type="entry name" value="NAD(P)-binding Rossmann-fold domains"/>
    <property type="match status" value="1"/>
</dbReference>
<keyword evidence="6" id="KW-1185">Reference proteome</keyword>
<dbReference type="Gene3D" id="3.40.50.720">
    <property type="entry name" value="NAD(P)-binding Rossmann-like Domain"/>
    <property type="match status" value="1"/>
</dbReference>